<reference evidence="1" key="1">
    <citation type="submission" date="2023-04" db="EMBL/GenBank/DDBJ databases">
        <title>Draft Genome sequencing of Naganishia species isolated from polar environments using Oxford Nanopore Technology.</title>
        <authorList>
            <person name="Leo P."/>
            <person name="Venkateswaran K."/>
        </authorList>
    </citation>
    <scope>NUCLEOTIDE SEQUENCE</scope>
    <source>
        <strain evidence="1">MNA-CCFEE 5425</strain>
    </source>
</reference>
<name>A0ACC2XMQ9_9TREE</name>
<proteinExistence type="predicted"/>
<evidence type="ECO:0000313" key="2">
    <source>
        <dbReference type="Proteomes" id="UP001243375"/>
    </source>
</evidence>
<organism evidence="1 2">
    <name type="scientific">Naganishia vaughanmartiniae</name>
    <dbReference type="NCBI Taxonomy" id="1424756"/>
    <lineage>
        <taxon>Eukaryota</taxon>
        <taxon>Fungi</taxon>
        <taxon>Dikarya</taxon>
        <taxon>Basidiomycota</taxon>
        <taxon>Agaricomycotina</taxon>
        <taxon>Tremellomycetes</taxon>
        <taxon>Filobasidiales</taxon>
        <taxon>Filobasidiaceae</taxon>
        <taxon>Naganishia</taxon>
    </lineage>
</organism>
<keyword evidence="2" id="KW-1185">Reference proteome</keyword>
<accession>A0ACC2XMQ9</accession>
<sequence length="329" mass="35918">MDASLQMEYLQGLLRLALQRSTSVAAQPVEDGRSAKPDVPNNNRSGNVNPSSAVPISSPPLRVADTNTGMYSNEERILSRFETMLDNKLEAFEEGVIAPLANDIRHIGRQCTRIEANMLLNPEIAKQALNGTTVPSERPSMPGSYLRPSRSPNSSIASLSENPSQRLTMESKTQPSSKTMKMVSDLFAQIGKDGFSSSEEVYTISLGGGNKVSLADRDRPLTTAAAVNHKPLGETNDNTSDWSDSVFGDGREVKPARSKSARPFLQSGNKGSKYVMPEERKIGETLVVVDDVNGVAVRSLDPRPCHKYVVRSIHTCRFKWLIVFAIGVL</sequence>
<gene>
    <name evidence="1" type="ORF">QFC22_000082</name>
</gene>
<comment type="caution">
    <text evidence="1">The sequence shown here is derived from an EMBL/GenBank/DDBJ whole genome shotgun (WGS) entry which is preliminary data.</text>
</comment>
<protein>
    <submittedName>
        <fullName evidence="1">Uncharacterized protein</fullName>
    </submittedName>
</protein>
<dbReference type="Proteomes" id="UP001243375">
    <property type="component" value="Unassembled WGS sequence"/>
</dbReference>
<dbReference type="EMBL" id="JASBWU010000001">
    <property type="protein sequence ID" value="KAJ9125128.1"/>
    <property type="molecule type" value="Genomic_DNA"/>
</dbReference>
<evidence type="ECO:0000313" key="1">
    <source>
        <dbReference type="EMBL" id="KAJ9125128.1"/>
    </source>
</evidence>